<dbReference type="HOGENOM" id="CLU_2076614_0_0_1"/>
<evidence type="ECO:0000313" key="2">
    <source>
        <dbReference type="EMBL" id="AET03017.1"/>
    </source>
</evidence>
<keyword evidence="4" id="KW-1185">Reference proteome</keyword>
<reference evidence="2 4" key="1">
    <citation type="journal article" date="2011" name="Nature">
        <title>The Medicago genome provides insight into the evolution of rhizobial symbioses.</title>
        <authorList>
            <person name="Young N.D."/>
            <person name="Debelle F."/>
            <person name="Oldroyd G.E."/>
            <person name="Geurts R."/>
            <person name="Cannon S.B."/>
            <person name="Udvardi M.K."/>
            <person name="Benedito V.A."/>
            <person name="Mayer K.F."/>
            <person name="Gouzy J."/>
            <person name="Schoof H."/>
            <person name="Van de Peer Y."/>
            <person name="Proost S."/>
            <person name="Cook D.R."/>
            <person name="Meyers B.C."/>
            <person name="Spannagl M."/>
            <person name="Cheung F."/>
            <person name="De Mita S."/>
            <person name="Krishnakumar V."/>
            <person name="Gundlach H."/>
            <person name="Zhou S."/>
            <person name="Mudge J."/>
            <person name="Bharti A.K."/>
            <person name="Murray J.D."/>
            <person name="Naoumkina M.A."/>
            <person name="Rosen B."/>
            <person name="Silverstein K.A."/>
            <person name="Tang H."/>
            <person name="Rombauts S."/>
            <person name="Zhao P.X."/>
            <person name="Zhou P."/>
            <person name="Barbe V."/>
            <person name="Bardou P."/>
            <person name="Bechner M."/>
            <person name="Bellec A."/>
            <person name="Berger A."/>
            <person name="Berges H."/>
            <person name="Bidwell S."/>
            <person name="Bisseling T."/>
            <person name="Choisne N."/>
            <person name="Couloux A."/>
            <person name="Denny R."/>
            <person name="Deshpande S."/>
            <person name="Dai X."/>
            <person name="Doyle J.J."/>
            <person name="Dudez A.M."/>
            <person name="Farmer A.D."/>
            <person name="Fouteau S."/>
            <person name="Franken C."/>
            <person name="Gibelin C."/>
            <person name="Gish J."/>
            <person name="Goldstein S."/>
            <person name="Gonzalez A.J."/>
            <person name="Green P.J."/>
            <person name="Hallab A."/>
            <person name="Hartog M."/>
            <person name="Hua A."/>
            <person name="Humphray S.J."/>
            <person name="Jeong D.H."/>
            <person name="Jing Y."/>
            <person name="Jocker A."/>
            <person name="Kenton S.M."/>
            <person name="Kim D.J."/>
            <person name="Klee K."/>
            <person name="Lai H."/>
            <person name="Lang C."/>
            <person name="Lin S."/>
            <person name="Macmil S.L."/>
            <person name="Magdelenat G."/>
            <person name="Matthews L."/>
            <person name="McCorrison J."/>
            <person name="Monaghan E.L."/>
            <person name="Mun J.H."/>
            <person name="Najar F.Z."/>
            <person name="Nicholson C."/>
            <person name="Noirot C."/>
            <person name="O'Bleness M."/>
            <person name="Paule C.R."/>
            <person name="Poulain J."/>
            <person name="Prion F."/>
            <person name="Qin B."/>
            <person name="Qu C."/>
            <person name="Retzel E.F."/>
            <person name="Riddle C."/>
            <person name="Sallet E."/>
            <person name="Samain S."/>
            <person name="Samson N."/>
            <person name="Sanders I."/>
            <person name="Saurat O."/>
            <person name="Scarpelli C."/>
            <person name="Schiex T."/>
            <person name="Segurens B."/>
            <person name="Severin A.J."/>
            <person name="Sherrier D.J."/>
            <person name="Shi R."/>
            <person name="Sims S."/>
            <person name="Singer S.R."/>
            <person name="Sinharoy S."/>
            <person name="Sterck L."/>
            <person name="Viollet A."/>
            <person name="Wang B.B."/>
            <person name="Wang K."/>
            <person name="Wang M."/>
            <person name="Wang X."/>
            <person name="Warfsmann J."/>
            <person name="Weissenbach J."/>
            <person name="White D.D."/>
            <person name="White J.D."/>
            <person name="Wiley G.B."/>
            <person name="Wincker P."/>
            <person name="Xing Y."/>
            <person name="Yang L."/>
            <person name="Yao Z."/>
            <person name="Ying F."/>
            <person name="Zhai J."/>
            <person name="Zhou L."/>
            <person name="Zuber A."/>
            <person name="Denarie J."/>
            <person name="Dixon R.A."/>
            <person name="May G.D."/>
            <person name="Schwartz D.C."/>
            <person name="Rogers J."/>
            <person name="Quetier F."/>
            <person name="Town C.D."/>
            <person name="Roe B.A."/>
        </authorList>
    </citation>
    <scope>NUCLEOTIDE SEQUENCE [LARGE SCALE GENOMIC DNA]</scope>
    <source>
        <strain evidence="2">A17</strain>
        <strain evidence="3 4">cv. Jemalong A17</strain>
    </source>
</reference>
<sequence>MSNCYVDYDDVILILVVLTAYLSVWMGRRCARLVAPIYVPIQDCCGLWYLMVASIEEKVLYHIDPYFEKPDIHPRQDTIQNMWQAITQMAQSRDFPANFLVADKLNEDTWSIFDPIGH</sequence>
<evidence type="ECO:0000313" key="4">
    <source>
        <dbReference type="Proteomes" id="UP000002051"/>
    </source>
</evidence>
<keyword evidence="1" id="KW-0472">Membrane</keyword>
<dbReference type="AlphaFoldDB" id="G7LDQ9"/>
<dbReference type="EnsemblPlants" id="AET03017">
    <property type="protein sequence ID" value="AET03017"/>
    <property type="gene ID" value="MTR_8g061150"/>
</dbReference>
<dbReference type="Proteomes" id="UP000002051">
    <property type="component" value="Chromosome 8"/>
</dbReference>
<dbReference type="EMBL" id="CM001224">
    <property type="protein sequence ID" value="AET03017.1"/>
    <property type="molecule type" value="Genomic_DNA"/>
</dbReference>
<organism evidence="2 4">
    <name type="scientific">Medicago truncatula</name>
    <name type="common">Barrel medic</name>
    <name type="synonym">Medicago tribuloides</name>
    <dbReference type="NCBI Taxonomy" id="3880"/>
    <lineage>
        <taxon>Eukaryota</taxon>
        <taxon>Viridiplantae</taxon>
        <taxon>Streptophyta</taxon>
        <taxon>Embryophyta</taxon>
        <taxon>Tracheophyta</taxon>
        <taxon>Spermatophyta</taxon>
        <taxon>Magnoliopsida</taxon>
        <taxon>eudicotyledons</taxon>
        <taxon>Gunneridae</taxon>
        <taxon>Pentapetalae</taxon>
        <taxon>rosids</taxon>
        <taxon>fabids</taxon>
        <taxon>Fabales</taxon>
        <taxon>Fabaceae</taxon>
        <taxon>Papilionoideae</taxon>
        <taxon>50 kb inversion clade</taxon>
        <taxon>NPAAA clade</taxon>
        <taxon>Hologalegina</taxon>
        <taxon>IRL clade</taxon>
        <taxon>Trifolieae</taxon>
        <taxon>Medicago</taxon>
    </lineage>
</organism>
<name>G7LDQ9_MEDTR</name>
<protein>
    <submittedName>
        <fullName evidence="2">Transmembrane protein, putative</fullName>
    </submittedName>
</protein>
<accession>G7LDQ9</accession>
<reference evidence="3" key="3">
    <citation type="submission" date="2015-04" db="UniProtKB">
        <authorList>
            <consortium name="EnsemblPlants"/>
        </authorList>
    </citation>
    <scope>IDENTIFICATION</scope>
    <source>
        <strain evidence="3">cv. Jemalong A17</strain>
    </source>
</reference>
<feature type="transmembrane region" description="Helical" evidence="1">
    <location>
        <begin position="12"/>
        <end position="28"/>
    </location>
</feature>
<evidence type="ECO:0000256" key="1">
    <source>
        <dbReference type="SAM" id="Phobius"/>
    </source>
</evidence>
<keyword evidence="1 2" id="KW-0812">Transmembrane</keyword>
<reference evidence="2 4" key="2">
    <citation type="journal article" date="2014" name="BMC Genomics">
        <title>An improved genome release (version Mt4.0) for the model legume Medicago truncatula.</title>
        <authorList>
            <person name="Tang H."/>
            <person name="Krishnakumar V."/>
            <person name="Bidwell S."/>
            <person name="Rosen B."/>
            <person name="Chan A."/>
            <person name="Zhou S."/>
            <person name="Gentzbittel L."/>
            <person name="Childs K.L."/>
            <person name="Yandell M."/>
            <person name="Gundlach H."/>
            <person name="Mayer K.F."/>
            <person name="Schwartz D.C."/>
            <person name="Town C.D."/>
        </authorList>
    </citation>
    <scope>GENOME REANNOTATION</scope>
    <source>
        <strain evidence="3 4">cv. Jemalong A17</strain>
    </source>
</reference>
<keyword evidence="1" id="KW-1133">Transmembrane helix</keyword>
<gene>
    <name evidence="2" type="ordered locus">MTR_8g061150</name>
</gene>
<evidence type="ECO:0000313" key="3">
    <source>
        <dbReference type="EnsemblPlants" id="AET03017"/>
    </source>
</evidence>
<proteinExistence type="predicted"/>
<dbReference type="PaxDb" id="3880-AET03017"/>